<dbReference type="AlphaFoldDB" id="A0AAV5TTK9"/>
<feature type="compositionally biased region" description="Polar residues" evidence="1">
    <location>
        <begin position="28"/>
        <end position="39"/>
    </location>
</feature>
<sequence length="141" mass="15576">MLDLLMLATALLGVSFIVLSCCSPPTSSKASFNQVSNDNDGMATGIEDSKPRKLTAIDCDNIYKEKTIEDEEKKKERKRKGRESVSKSSAPPSRPTKKKSTQAGGGKEKSLKKRKSPDDKDDKVKKRQGDKKEGRKRKSTS</sequence>
<dbReference type="EMBL" id="BTSX01000004">
    <property type="protein sequence ID" value="GMS97601.1"/>
    <property type="molecule type" value="Genomic_DNA"/>
</dbReference>
<keyword evidence="2" id="KW-0732">Signal</keyword>
<feature type="compositionally biased region" description="Basic residues" evidence="1">
    <location>
        <begin position="125"/>
        <end position="141"/>
    </location>
</feature>
<comment type="caution">
    <text evidence="3">The sequence shown here is derived from an EMBL/GenBank/DDBJ whole genome shotgun (WGS) entry which is preliminary data.</text>
</comment>
<protein>
    <submittedName>
        <fullName evidence="3">Uncharacterized protein</fullName>
    </submittedName>
</protein>
<evidence type="ECO:0000256" key="1">
    <source>
        <dbReference type="SAM" id="MobiDB-lite"/>
    </source>
</evidence>
<feature type="region of interest" description="Disordered" evidence="1">
    <location>
        <begin position="66"/>
        <end position="141"/>
    </location>
</feature>
<feature type="region of interest" description="Disordered" evidence="1">
    <location>
        <begin position="28"/>
        <end position="51"/>
    </location>
</feature>
<accession>A0AAV5TTK9</accession>
<feature type="signal peptide" evidence="2">
    <location>
        <begin position="1"/>
        <end position="22"/>
    </location>
</feature>
<gene>
    <name evidence="3" type="ORF">PENTCL1PPCAC_19776</name>
</gene>
<evidence type="ECO:0000313" key="4">
    <source>
        <dbReference type="Proteomes" id="UP001432027"/>
    </source>
</evidence>
<proteinExistence type="predicted"/>
<evidence type="ECO:0000256" key="2">
    <source>
        <dbReference type="SAM" id="SignalP"/>
    </source>
</evidence>
<reference evidence="3" key="1">
    <citation type="submission" date="2023-10" db="EMBL/GenBank/DDBJ databases">
        <title>Genome assembly of Pristionchus species.</title>
        <authorList>
            <person name="Yoshida K."/>
            <person name="Sommer R.J."/>
        </authorList>
    </citation>
    <scope>NUCLEOTIDE SEQUENCE</scope>
    <source>
        <strain evidence="3">RS0144</strain>
    </source>
</reference>
<organism evidence="3 4">
    <name type="scientific">Pristionchus entomophagus</name>
    <dbReference type="NCBI Taxonomy" id="358040"/>
    <lineage>
        <taxon>Eukaryota</taxon>
        <taxon>Metazoa</taxon>
        <taxon>Ecdysozoa</taxon>
        <taxon>Nematoda</taxon>
        <taxon>Chromadorea</taxon>
        <taxon>Rhabditida</taxon>
        <taxon>Rhabditina</taxon>
        <taxon>Diplogasteromorpha</taxon>
        <taxon>Diplogasteroidea</taxon>
        <taxon>Neodiplogasteridae</taxon>
        <taxon>Pristionchus</taxon>
    </lineage>
</organism>
<evidence type="ECO:0000313" key="3">
    <source>
        <dbReference type="EMBL" id="GMS97601.1"/>
    </source>
</evidence>
<name>A0AAV5TTK9_9BILA</name>
<feature type="non-terminal residue" evidence="3">
    <location>
        <position position="141"/>
    </location>
</feature>
<keyword evidence="4" id="KW-1185">Reference proteome</keyword>
<dbReference type="Proteomes" id="UP001432027">
    <property type="component" value="Unassembled WGS sequence"/>
</dbReference>
<feature type="chain" id="PRO_5043473119" evidence="2">
    <location>
        <begin position="23"/>
        <end position="141"/>
    </location>
</feature>